<dbReference type="InterPro" id="IPR002110">
    <property type="entry name" value="Ankyrin_rpt"/>
</dbReference>
<evidence type="ECO:0000256" key="1">
    <source>
        <dbReference type="PROSITE-ProRule" id="PRU00023"/>
    </source>
</evidence>
<dbReference type="EMBL" id="QJKJ01017094">
    <property type="protein sequence ID" value="RDX60129.1"/>
    <property type="molecule type" value="Genomic_DNA"/>
</dbReference>
<dbReference type="AlphaFoldDB" id="A0A371E261"/>
<organism evidence="2 3">
    <name type="scientific">Mucuna pruriens</name>
    <name type="common">Velvet bean</name>
    <name type="synonym">Dolichos pruriens</name>
    <dbReference type="NCBI Taxonomy" id="157652"/>
    <lineage>
        <taxon>Eukaryota</taxon>
        <taxon>Viridiplantae</taxon>
        <taxon>Streptophyta</taxon>
        <taxon>Embryophyta</taxon>
        <taxon>Tracheophyta</taxon>
        <taxon>Spermatophyta</taxon>
        <taxon>Magnoliopsida</taxon>
        <taxon>eudicotyledons</taxon>
        <taxon>Gunneridae</taxon>
        <taxon>Pentapetalae</taxon>
        <taxon>rosids</taxon>
        <taxon>fabids</taxon>
        <taxon>Fabales</taxon>
        <taxon>Fabaceae</taxon>
        <taxon>Papilionoideae</taxon>
        <taxon>50 kb inversion clade</taxon>
        <taxon>NPAAA clade</taxon>
        <taxon>indigoferoid/millettioid clade</taxon>
        <taxon>Phaseoleae</taxon>
        <taxon>Mucuna</taxon>
    </lineage>
</organism>
<dbReference type="PANTHER" id="PTHR32108:SF9">
    <property type="entry name" value="REVERSE TRANSCRIPTASE RNASE H-LIKE DOMAIN-CONTAINING PROTEIN"/>
    <property type="match status" value="1"/>
</dbReference>
<dbReference type="PROSITE" id="PS50088">
    <property type="entry name" value="ANK_REPEAT"/>
    <property type="match status" value="1"/>
</dbReference>
<sequence>MVTMFTDTLPSPFYDKAVGSVAMNSTDLVTVGERIEFSQTSVTNTGFTKRAGYEKKKGEANAVLIDPANQNKVILSKPRASTPIDAVKLVKEETTPSTTNNRPSGRNRKNIIVVLPLKPLEPPYPRSYDLNAKCDCHVGGVGHAMKRCWSFKHKVQDLIDVGWLKFEENEPNMNTNPLPTHGGQSINNLSHKIGDYEGTKKIQTRLAKVAAPTLLTIQVPASPTYKDNHVVPWRYEPSTESLKDDKPTKEVTNIVGVGGMTWSGKEGRVLKRTIEDSKDAPKAKETEEFLKLIRNSEYELLEQMNKTPACISLLSLLLNSEGHRNILLKVLKEVHVAQDLMMENFGGIIGNISSKGHLTFSENEISEEGKQLNQPLHISVKCGDYMIARVLIDNGSSLNVLPKTTLDRLSSVNSQWKTSSVVVRAFDGSKR</sequence>
<accession>A0A371E261</accession>
<dbReference type="PROSITE" id="PS50297">
    <property type="entry name" value="ANK_REP_REGION"/>
    <property type="match status" value="1"/>
</dbReference>
<keyword evidence="1" id="KW-0040">ANK repeat</keyword>
<feature type="non-terminal residue" evidence="2">
    <location>
        <position position="1"/>
    </location>
</feature>
<gene>
    <name evidence="2" type="ORF">CR513_61757</name>
</gene>
<protein>
    <submittedName>
        <fullName evidence="2">Uncharacterized protein</fullName>
    </submittedName>
</protein>
<dbReference type="PANTHER" id="PTHR32108">
    <property type="entry name" value="DNA-DIRECTED RNA POLYMERASE SUBUNIT ALPHA"/>
    <property type="match status" value="1"/>
</dbReference>
<proteinExistence type="predicted"/>
<dbReference type="OrthoDB" id="1418540at2759"/>
<evidence type="ECO:0000313" key="2">
    <source>
        <dbReference type="EMBL" id="RDX60129.1"/>
    </source>
</evidence>
<feature type="repeat" description="ANK" evidence="1">
    <location>
        <begin position="371"/>
        <end position="403"/>
    </location>
</feature>
<keyword evidence="3" id="KW-1185">Reference proteome</keyword>
<name>A0A371E261_MUCPR</name>
<comment type="caution">
    <text evidence="2">The sequence shown here is derived from an EMBL/GenBank/DDBJ whole genome shotgun (WGS) entry which is preliminary data.</text>
</comment>
<dbReference type="Proteomes" id="UP000257109">
    <property type="component" value="Unassembled WGS sequence"/>
</dbReference>
<reference evidence="2" key="1">
    <citation type="submission" date="2018-05" db="EMBL/GenBank/DDBJ databases">
        <title>Draft genome of Mucuna pruriens seed.</title>
        <authorList>
            <person name="Nnadi N.E."/>
            <person name="Vos R."/>
            <person name="Hasami M.H."/>
            <person name="Devisetty U.K."/>
            <person name="Aguiy J.C."/>
        </authorList>
    </citation>
    <scope>NUCLEOTIDE SEQUENCE [LARGE SCALE GENOMIC DNA]</scope>
    <source>
        <strain evidence="2">JCA_2017</strain>
    </source>
</reference>
<evidence type="ECO:0000313" key="3">
    <source>
        <dbReference type="Proteomes" id="UP000257109"/>
    </source>
</evidence>